<keyword evidence="4" id="KW-0812">Transmembrane</keyword>
<evidence type="ECO:0000313" key="7">
    <source>
        <dbReference type="Proteomes" id="UP000289758"/>
    </source>
</evidence>
<sequence>MNLRIPKNLLYLIFIYIVLVITLGTISYKFFINDFIDLEKTQNQNNLTSLIKFMDTDLKNLAVITNDYSKWDETYDFIENKNDIYIYENFREESSTLDDLGVDGFIFINKNGEVIYSNYSKEFYSLKLDKEAFQKNILPKLSGLEEISTLLKYENRLLYASKQKILRSDFSGNDRGFLISVKFLNKQVLKNEVKSLFEKLQLDREKITTNVTKNSISIGDLKNIQIITDLDNKRVINYIELYNYKGEYLSTVLVSNRSQIIVQGNRTINIFNTINSIILLFVFIVIYQKQKLILSQNRVLNNKVEKRTRQLTNAYRNLKNKNRELYKLAHTDFLTQIRNRGNFFEQSIKNLKKSNSENSTFSVIMVDIDHFKRINDTYGHDIGDKVLLEFCDIVNKIIDKDMIFGRLGGEEFAISISKYNEEDVYKISEKIRETCDNTKIKISENIEVEFTVSIGVVFKENNEESIDLILQKVDKLLYKAKNIGRNRVVKSLI</sequence>
<name>A0A4Q1APU7_9BACT</name>
<evidence type="ECO:0000256" key="1">
    <source>
        <dbReference type="ARBA" id="ARBA00012528"/>
    </source>
</evidence>
<feature type="domain" description="GGDEF" evidence="5">
    <location>
        <begin position="359"/>
        <end position="493"/>
    </location>
</feature>
<dbReference type="SUPFAM" id="SSF55073">
    <property type="entry name" value="Nucleotide cyclase"/>
    <property type="match status" value="1"/>
</dbReference>
<dbReference type="OrthoDB" id="9759607at2"/>
<dbReference type="RefSeq" id="WP_129086191.1">
    <property type="nucleotide sequence ID" value="NZ_CP053836.1"/>
</dbReference>
<dbReference type="NCBIfam" id="TIGR00254">
    <property type="entry name" value="GGDEF"/>
    <property type="match status" value="1"/>
</dbReference>
<dbReference type="CDD" id="cd01949">
    <property type="entry name" value="GGDEF"/>
    <property type="match status" value="1"/>
</dbReference>
<dbReference type="EC" id="2.7.7.65" evidence="1"/>
<dbReference type="Proteomes" id="UP000289758">
    <property type="component" value="Unassembled WGS sequence"/>
</dbReference>
<dbReference type="EMBL" id="PDKK01000001">
    <property type="protein sequence ID" value="RXK08649.1"/>
    <property type="molecule type" value="Genomic_DNA"/>
</dbReference>
<feature type="transmembrane region" description="Helical" evidence="4">
    <location>
        <begin position="9"/>
        <end position="31"/>
    </location>
</feature>
<keyword evidence="7" id="KW-1185">Reference proteome</keyword>
<dbReference type="PROSITE" id="PS50887">
    <property type="entry name" value="GGDEF"/>
    <property type="match status" value="1"/>
</dbReference>
<dbReference type="SMART" id="SM00267">
    <property type="entry name" value="GGDEF"/>
    <property type="match status" value="1"/>
</dbReference>
<dbReference type="Gene3D" id="3.30.70.270">
    <property type="match status" value="1"/>
</dbReference>
<keyword evidence="3" id="KW-0175">Coiled coil</keyword>
<accession>A0A4Q1APU7</accession>
<keyword evidence="4" id="KW-1133">Transmembrane helix</keyword>
<evidence type="ECO:0000259" key="5">
    <source>
        <dbReference type="PROSITE" id="PS50887"/>
    </source>
</evidence>
<dbReference type="InterPro" id="IPR043128">
    <property type="entry name" value="Rev_trsase/Diguanyl_cyclase"/>
</dbReference>
<dbReference type="Pfam" id="PF05228">
    <property type="entry name" value="CHASE4"/>
    <property type="match status" value="1"/>
</dbReference>
<proteinExistence type="predicted"/>
<comment type="caution">
    <text evidence="6">The sequence shown here is derived from an EMBL/GenBank/DDBJ whole genome shotgun (WGS) entry which is preliminary data.</text>
</comment>
<feature type="transmembrane region" description="Helical" evidence="4">
    <location>
        <begin position="268"/>
        <end position="287"/>
    </location>
</feature>
<dbReference type="PANTHER" id="PTHR45138:SF9">
    <property type="entry name" value="DIGUANYLATE CYCLASE DGCM-RELATED"/>
    <property type="match status" value="1"/>
</dbReference>
<dbReference type="InterPro" id="IPR000160">
    <property type="entry name" value="GGDEF_dom"/>
</dbReference>
<dbReference type="PANTHER" id="PTHR45138">
    <property type="entry name" value="REGULATORY COMPONENTS OF SENSORY TRANSDUCTION SYSTEM"/>
    <property type="match status" value="1"/>
</dbReference>
<dbReference type="GO" id="GO:0052621">
    <property type="term" value="F:diguanylate cyclase activity"/>
    <property type="evidence" value="ECO:0007669"/>
    <property type="project" value="UniProtKB-EC"/>
</dbReference>
<feature type="coiled-coil region" evidence="3">
    <location>
        <begin position="301"/>
        <end position="328"/>
    </location>
</feature>
<dbReference type="AlphaFoldDB" id="A0A4Q1APU7"/>
<dbReference type="InterPro" id="IPR050469">
    <property type="entry name" value="Diguanylate_Cyclase"/>
</dbReference>
<dbReference type="Pfam" id="PF00990">
    <property type="entry name" value="GGDEF"/>
    <property type="match status" value="1"/>
</dbReference>
<evidence type="ECO:0000256" key="3">
    <source>
        <dbReference type="SAM" id="Coils"/>
    </source>
</evidence>
<protein>
    <recommendedName>
        <fullName evidence="1">diguanylate cyclase</fullName>
        <ecNumber evidence="1">2.7.7.65</ecNumber>
    </recommendedName>
</protein>
<gene>
    <name evidence="6" type="ORF">CRV07_02290</name>
</gene>
<comment type="catalytic activity">
    <reaction evidence="2">
        <text>2 GTP = 3',3'-c-di-GMP + 2 diphosphate</text>
        <dbReference type="Rhea" id="RHEA:24898"/>
        <dbReference type="ChEBI" id="CHEBI:33019"/>
        <dbReference type="ChEBI" id="CHEBI:37565"/>
        <dbReference type="ChEBI" id="CHEBI:58805"/>
        <dbReference type="EC" id="2.7.7.65"/>
    </reaction>
</comment>
<evidence type="ECO:0000256" key="2">
    <source>
        <dbReference type="ARBA" id="ARBA00034247"/>
    </source>
</evidence>
<reference evidence="6 7" key="1">
    <citation type="submission" date="2017-10" db="EMBL/GenBank/DDBJ databases">
        <title>Genomics of the genus Arcobacter.</title>
        <authorList>
            <person name="Perez-Cataluna A."/>
            <person name="Figueras M.J."/>
        </authorList>
    </citation>
    <scope>NUCLEOTIDE SEQUENCE [LARGE SCALE GENOMIC DNA]</scope>
    <source>
        <strain evidence="6 7">CECT 8441</strain>
    </source>
</reference>
<keyword evidence="4" id="KW-0472">Membrane</keyword>
<evidence type="ECO:0000313" key="6">
    <source>
        <dbReference type="EMBL" id="RXK08649.1"/>
    </source>
</evidence>
<dbReference type="InterPro" id="IPR029787">
    <property type="entry name" value="Nucleotide_cyclase"/>
</dbReference>
<evidence type="ECO:0000256" key="4">
    <source>
        <dbReference type="SAM" id="Phobius"/>
    </source>
</evidence>
<dbReference type="InterPro" id="IPR007892">
    <property type="entry name" value="CHASE4"/>
</dbReference>
<organism evidence="6 7">
    <name type="scientific">Halarcobacter ebronensis</name>
    <dbReference type="NCBI Taxonomy" id="1462615"/>
    <lineage>
        <taxon>Bacteria</taxon>
        <taxon>Pseudomonadati</taxon>
        <taxon>Campylobacterota</taxon>
        <taxon>Epsilonproteobacteria</taxon>
        <taxon>Campylobacterales</taxon>
        <taxon>Arcobacteraceae</taxon>
        <taxon>Halarcobacter</taxon>
    </lineage>
</organism>
<dbReference type="FunFam" id="3.30.70.270:FF:000001">
    <property type="entry name" value="Diguanylate cyclase domain protein"/>
    <property type="match status" value="1"/>
</dbReference>